<name>A0ABP9KZ77_9GAMM</name>
<dbReference type="Proteomes" id="UP001501083">
    <property type="component" value="Unassembled WGS sequence"/>
</dbReference>
<feature type="region of interest" description="Disordered" evidence="1">
    <location>
        <begin position="263"/>
        <end position="302"/>
    </location>
</feature>
<reference evidence="4" key="1">
    <citation type="journal article" date="2019" name="Int. J. Syst. Evol. Microbiol.">
        <title>The Global Catalogue of Microorganisms (GCM) 10K type strain sequencing project: providing services to taxonomists for standard genome sequencing and annotation.</title>
        <authorList>
            <consortium name="The Broad Institute Genomics Platform"/>
            <consortium name="The Broad Institute Genome Sequencing Center for Infectious Disease"/>
            <person name="Wu L."/>
            <person name="Ma J."/>
        </authorList>
    </citation>
    <scope>NUCLEOTIDE SEQUENCE [LARGE SCALE GENOMIC DNA]</scope>
    <source>
        <strain evidence="4">JCM 19212</strain>
    </source>
</reference>
<evidence type="ECO:0000256" key="2">
    <source>
        <dbReference type="SAM" id="SignalP"/>
    </source>
</evidence>
<dbReference type="EMBL" id="BAABKY010000001">
    <property type="protein sequence ID" value="GAA5068345.1"/>
    <property type="molecule type" value="Genomic_DNA"/>
</dbReference>
<dbReference type="RefSeq" id="WP_158983053.1">
    <property type="nucleotide sequence ID" value="NZ_BAABKY010000001.1"/>
</dbReference>
<protein>
    <submittedName>
        <fullName evidence="3">DUF2950 family protein</fullName>
    </submittedName>
</protein>
<feature type="chain" id="PRO_5045157268" evidence="2">
    <location>
        <begin position="23"/>
        <end position="302"/>
    </location>
</feature>
<dbReference type="InterPro" id="IPR021556">
    <property type="entry name" value="DUF2950"/>
</dbReference>
<organism evidence="3 4">
    <name type="scientific">Lysobacter panacisoli</name>
    <dbReference type="NCBI Taxonomy" id="1255263"/>
    <lineage>
        <taxon>Bacteria</taxon>
        <taxon>Pseudomonadati</taxon>
        <taxon>Pseudomonadota</taxon>
        <taxon>Gammaproteobacteria</taxon>
        <taxon>Lysobacterales</taxon>
        <taxon>Lysobacteraceae</taxon>
        <taxon>Lysobacter</taxon>
    </lineage>
</organism>
<keyword evidence="2" id="KW-0732">Signal</keyword>
<evidence type="ECO:0000256" key="1">
    <source>
        <dbReference type="SAM" id="MobiDB-lite"/>
    </source>
</evidence>
<sequence>MKRPIQITLALFALLPVASAFAQDAFPTAEAAADAFTAAVQSRDEAAMKKVLGATWRDYIPTEGIDREDVDAFLAQWKASHRVVADGAKAQVAVGNEGWTLPIPLKQDKAGWRFDTKAGGEEMRVRRIGRNELAVLQAVQAYRDAQLDYAETDHNGDGVLEYAQRILSSDGEHDGLYWPDDDSSDVSPLGPLFGDELPKGDYLGYRYRILTAQGASAPGGAHDYRIGNRMTRGFALVAWPAKYNDTGVMSFMIGTDGQVFEKDLGPNGEAQAKAMKSFDPDSSWTEAKDDATPATATAAATP</sequence>
<evidence type="ECO:0000313" key="4">
    <source>
        <dbReference type="Proteomes" id="UP001501083"/>
    </source>
</evidence>
<comment type="caution">
    <text evidence="3">The sequence shown here is derived from an EMBL/GenBank/DDBJ whole genome shotgun (WGS) entry which is preliminary data.</text>
</comment>
<gene>
    <name evidence="3" type="ORF">GCM10025759_04010</name>
</gene>
<feature type="compositionally biased region" description="Low complexity" evidence="1">
    <location>
        <begin position="292"/>
        <end position="302"/>
    </location>
</feature>
<dbReference type="Pfam" id="PF11453">
    <property type="entry name" value="DUF2950"/>
    <property type="match status" value="1"/>
</dbReference>
<keyword evidence="4" id="KW-1185">Reference proteome</keyword>
<accession>A0ABP9KZ77</accession>
<evidence type="ECO:0000313" key="3">
    <source>
        <dbReference type="EMBL" id="GAA5068345.1"/>
    </source>
</evidence>
<feature type="signal peptide" evidence="2">
    <location>
        <begin position="1"/>
        <end position="22"/>
    </location>
</feature>
<proteinExistence type="predicted"/>